<feature type="signal peptide" evidence="1">
    <location>
        <begin position="1"/>
        <end position="18"/>
    </location>
</feature>
<accession>A0A6P6I0C4</accession>
<dbReference type="InterPro" id="IPR036058">
    <property type="entry name" value="Kazal_dom_sf"/>
</dbReference>
<evidence type="ECO:0000313" key="3">
    <source>
        <dbReference type="Proteomes" id="UP000515131"/>
    </source>
</evidence>
<evidence type="ECO:0000313" key="4">
    <source>
        <dbReference type="RefSeq" id="XP_025780803.1"/>
    </source>
</evidence>
<dbReference type="GeneID" id="112861636"/>
<organism evidence="3 4">
    <name type="scientific">Puma concolor</name>
    <name type="common">Mountain lion</name>
    <name type="synonym">Felis concolor</name>
    <dbReference type="NCBI Taxonomy" id="9696"/>
    <lineage>
        <taxon>Eukaryota</taxon>
        <taxon>Metazoa</taxon>
        <taxon>Chordata</taxon>
        <taxon>Craniata</taxon>
        <taxon>Vertebrata</taxon>
        <taxon>Euteleostomi</taxon>
        <taxon>Mammalia</taxon>
        <taxon>Eutheria</taxon>
        <taxon>Laurasiatheria</taxon>
        <taxon>Carnivora</taxon>
        <taxon>Feliformia</taxon>
        <taxon>Felidae</taxon>
        <taxon>Felinae</taxon>
        <taxon>Puma</taxon>
    </lineage>
</organism>
<reference evidence="4" key="1">
    <citation type="submission" date="2025-08" db="UniProtKB">
        <authorList>
            <consortium name="RefSeq"/>
        </authorList>
    </citation>
    <scope>IDENTIFICATION</scope>
    <source>
        <tissue evidence="4">Blood</tissue>
    </source>
</reference>
<feature type="chain" id="PRO_5028258602" evidence="1">
    <location>
        <begin position="19"/>
        <end position="94"/>
    </location>
</feature>
<dbReference type="PANTHER" id="PTHR21312:SF36">
    <property type="entry name" value="SERINE PROTEASE INHIBITOR KAZAL-TYPE 13"/>
    <property type="match status" value="1"/>
</dbReference>
<gene>
    <name evidence="4" type="primary">SPINK13</name>
</gene>
<keyword evidence="4" id="KW-0722">Serine protease inhibitor</keyword>
<dbReference type="Gene3D" id="3.30.60.30">
    <property type="match status" value="1"/>
</dbReference>
<sequence>MAAFSNLTIFFLVTSTVAHTVFSEVFKPKNIAKWPKPPCKMYYPQGPFYDSKCPNITSYVCATNGHTYQNECFFCVDQWEFGPHIKFDKYGKCD</sequence>
<dbReference type="Pfam" id="PF00050">
    <property type="entry name" value="Kazal_1"/>
    <property type="match status" value="1"/>
</dbReference>
<dbReference type="Proteomes" id="UP000515131">
    <property type="component" value="Unplaced"/>
</dbReference>
<dbReference type="CDD" id="cd00104">
    <property type="entry name" value="KAZAL_FS"/>
    <property type="match status" value="1"/>
</dbReference>
<evidence type="ECO:0000256" key="1">
    <source>
        <dbReference type="SAM" id="SignalP"/>
    </source>
</evidence>
<feature type="domain" description="Kazal-like" evidence="2">
    <location>
        <begin position="33"/>
        <end position="94"/>
    </location>
</feature>
<dbReference type="RefSeq" id="XP_025780803.1">
    <property type="nucleotide sequence ID" value="XM_025925018.1"/>
</dbReference>
<dbReference type="SUPFAM" id="SSF100895">
    <property type="entry name" value="Kazal-type serine protease inhibitors"/>
    <property type="match status" value="1"/>
</dbReference>
<dbReference type="InterPro" id="IPR002350">
    <property type="entry name" value="Kazal_dom"/>
</dbReference>
<proteinExistence type="predicted"/>
<dbReference type="PROSITE" id="PS00282">
    <property type="entry name" value="KAZAL_1"/>
    <property type="match status" value="1"/>
</dbReference>
<dbReference type="AlphaFoldDB" id="A0A6P6I0C4"/>
<keyword evidence="4" id="KW-0646">Protease inhibitor</keyword>
<dbReference type="PROSITE" id="PS51465">
    <property type="entry name" value="KAZAL_2"/>
    <property type="match status" value="1"/>
</dbReference>
<keyword evidence="1" id="KW-0732">Signal</keyword>
<dbReference type="KEGG" id="pcoo:112861636"/>
<protein>
    <submittedName>
        <fullName evidence="4">Serine protease inhibitor Kazal-type 13</fullName>
    </submittedName>
</protein>
<name>A0A6P6I0C4_PUMCO</name>
<dbReference type="CTD" id="153218"/>
<keyword evidence="3" id="KW-1185">Reference proteome</keyword>
<dbReference type="PANTHER" id="PTHR21312">
    <property type="entry name" value="SERINE PROTEASE INHIBITOR"/>
    <property type="match status" value="1"/>
</dbReference>
<evidence type="ECO:0000259" key="2">
    <source>
        <dbReference type="PROSITE" id="PS51465"/>
    </source>
</evidence>
<dbReference type="SMART" id="SM00280">
    <property type="entry name" value="KAZAL"/>
    <property type="match status" value="1"/>
</dbReference>
<dbReference type="GO" id="GO:0004867">
    <property type="term" value="F:serine-type endopeptidase inhibitor activity"/>
    <property type="evidence" value="ECO:0007669"/>
    <property type="project" value="UniProtKB-KW"/>
</dbReference>